<reference evidence="1 2" key="1">
    <citation type="journal article" date="2012" name="BMC Genomics">
        <title>Comparative genomics of the white-rot fungi, Phanerochaete carnosa and P. chrysosporium, to elucidate the genetic basis of the distinct wood types they colonize.</title>
        <authorList>
            <person name="Suzuki H."/>
            <person name="MacDonald J."/>
            <person name="Syed K."/>
            <person name="Salamov A."/>
            <person name="Hori C."/>
            <person name="Aerts A."/>
            <person name="Henrissat B."/>
            <person name="Wiebenga A."/>
            <person name="vanKuyk P.A."/>
            <person name="Barry K."/>
            <person name="Lindquist E."/>
            <person name="LaButti K."/>
            <person name="Lapidus A."/>
            <person name="Lucas S."/>
            <person name="Coutinho P."/>
            <person name="Gong Y."/>
            <person name="Samejima M."/>
            <person name="Mahadevan R."/>
            <person name="Abou-Zaid M."/>
            <person name="de Vries R.P."/>
            <person name="Igarashi K."/>
            <person name="Yadav J.S."/>
            <person name="Grigoriev I.V."/>
            <person name="Master E.R."/>
        </authorList>
    </citation>
    <scope>NUCLEOTIDE SEQUENCE [LARGE SCALE GENOMIC DNA]</scope>
    <source>
        <strain evidence="1 2">HHB-10118-sp</strain>
    </source>
</reference>
<dbReference type="AlphaFoldDB" id="K5VN84"/>
<organism evidence="1 2">
    <name type="scientific">Phanerochaete carnosa (strain HHB-10118-sp)</name>
    <name type="common">White-rot fungus</name>
    <name type="synonym">Peniophora carnosa</name>
    <dbReference type="NCBI Taxonomy" id="650164"/>
    <lineage>
        <taxon>Eukaryota</taxon>
        <taxon>Fungi</taxon>
        <taxon>Dikarya</taxon>
        <taxon>Basidiomycota</taxon>
        <taxon>Agaricomycotina</taxon>
        <taxon>Agaricomycetes</taxon>
        <taxon>Polyporales</taxon>
        <taxon>Phanerochaetaceae</taxon>
        <taxon>Phanerochaete</taxon>
    </lineage>
</organism>
<evidence type="ECO:0000313" key="2">
    <source>
        <dbReference type="Proteomes" id="UP000008370"/>
    </source>
</evidence>
<dbReference type="OrthoDB" id="3265591at2759"/>
<proteinExistence type="predicted"/>
<dbReference type="InParanoid" id="K5VN84"/>
<evidence type="ECO:0000313" key="1">
    <source>
        <dbReference type="EMBL" id="EKM48059.1"/>
    </source>
</evidence>
<name>K5VN84_PHACS</name>
<dbReference type="EMBL" id="JH931492">
    <property type="protein sequence ID" value="EKM48059.1"/>
    <property type="molecule type" value="Genomic_DNA"/>
</dbReference>
<accession>K5VN84</accession>
<dbReference type="HOGENOM" id="CLU_1571197_0_0_1"/>
<gene>
    <name evidence="1" type="ORF">PHACADRAFT_109467</name>
</gene>
<dbReference type="STRING" id="650164.K5VN84"/>
<dbReference type="KEGG" id="pco:PHACADRAFT_109467"/>
<sequence length="170" mass="19294">MQLRHIPTVGGSSLPLFSYKGAYDLLLDAKSVLQLSFFQHKGKTFKIPFTDRWIVVVTGKKLVDELQRLPDDAVSFIDAAGEVRSCLALNRNARSSDIYIAHGPYIHIWPSYPRGSLSCHYNSDPAYKAPFARFCRPLRRDSCSIRGACTRTWQRLNSSYFPYQCVANTL</sequence>
<dbReference type="Proteomes" id="UP000008370">
    <property type="component" value="Unassembled WGS sequence"/>
</dbReference>
<dbReference type="GeneID" id="18907594"/>
<dbReference type="RefSeq" id="XP_007403389.1">
    <property type="nucleotide sequence ID" value="XM_007403327.1"/>
</dbReference>
<protein>
    <submittedName>
        <fullName evidence="1">Uncharacterized protein</fullName>
    </submittedName>
</protein>
<keyword evidence="2" id="KW-1185">Reference proteome</keyword>